<dbReference type="RefSeq" id="WP_154487851.1">
    <property type="nucleotide sequence ID" value="NZ_VULN01000004.1"/>
</dbReference>
<dbReference type="Proteomes" id="UP000441455">
    <property type="component" value="Unassembled WGS sequence"/>
</dbReference>
<reference evidence="9 10" key="1">
    <citation type="submission" date="2019-08" db="EMBL/GenBank/DDBJ databases">
        <title>In-depth cultivation of the pig gut microbiome towards novel bacterial diversity and tailored functional studies.</title>
        <authorList>
            <person name="Wylensek D."/>
            <person name="Hitch T.C.A."/>
            <person name="Clavel T."/>
        </authorList>
    </citation>
    <scope>NUCLEOTIDE SEQUENCE [LARGE SCALE GENOMIC DNA]</scope>
    <source>
        <strain evidence="9 10">WCA-389-WT-5B</strain>
    </source>
</reference>
<dbReference type="InterPro" id="IPR046778">
    <property type="entry name" value="UPF0758_N"/>
</dbReference>
<evidence type="ECO:0000256" key="1">
    <source>
        <dbReference type="ARBA" id="ARBA00010243"/>
    </source>
</evidence>
<evidence type="ECO:0000256" key="2">
    <source>
        <dbReference type="ARBA" id="ARBA00022670"/>
    </source>
</evidence>
<dbReference type="InterPro" id="IPR025657">
    <property type="entry name" value="RadC_JAB"/>
</dbReference>
<keyword evidence="6" id="KW-0482">Metalloprotease</keyword>
<dbReference type="PANTHER" id="PTHR30471:SF3">
    <property type="entry name" value="UPF0758 PROTEIN YEES-RELATED"/>
    <property type="match status" value="1"/>
</dbReference>
<dbReference type="AlphaFoldDB" id="A0A6N7W0Z4"/>
<gene>
    <name evidence="9" type="ORF">FX155_04150</name>
</gene>
<proteinExistence type="inferred from homology"/>
<evidence type="ECO:0000256" key="7">
    <source>
        <dbReference type="RuleBase" id="RU003797"/>
    </source>
</evidence>
<dbReference type="Gene3D" id="3.40.140.10">
    <property type="entry name" value="Cytidine Deaminase, domain 2"/>
    <property type="match status" value="1"/>
</dbReference>
<evidence type="ECO:0000256" key="5">
    <source>
        <dbReference type="ARBA" id="ARBA00022833"/>
    </source>
</evidence>
<dbReference type="InterPro" id="IPR020891">
    <property type="entry name" value="UPF0758_CS"/>
</dbReference>
<dbReference type="EMBL" id="VULN01000004">
    <property type="protein sequence ID" value="MSS81798.1"/>
    <property type="molecule type" value="Genomic_DNA"/>
</dbReference>
<keyword evidence="2" id="KW-0645">Protease</keyword>
<protein>
    <submittedName>
        <fullName evidence="9">JAB domain-containing protein</fullName>
    </submittedName>
</protein>
<evidence type="ECO:0000313" key="10">
    <source>
        <dbReference type="Proteomes" id="UP000441455"/>
    </source>
</evidence>
<evidence type="ECO:0000259" key="8">
    <source>
        <dbReference type="PROSITE" id="PS50249"/>
    </source>
</evidence>
<keyword evidence="5" id="KW-0862">Zinc</keyword>
<evidence type="ECO:0000256" key="4">
    <source>
        <dbReference type="ARBA" id="ARBA00022801"/>
    </source>
</evidence>
<dbReference type="Pfam" id="PF20582">
    <property type="entry name" value="UPF0758_N"/>
    <property type="match status" value="1"/>
</dbReference>
<dbReference type="PANTHER" id="PTHR30471">
    <property type="entry name" value="DNA REPAIR PROTEIN RADC"/>
    <property type="match status" value="1"/>
</dbReference>
<comment type="similarity">
    <text evidence="1 7">Belongs to the UPF0758 family.</text>
</comment>
<evidence type="ECO:0000313" key="9">
    <source>
        <dbReference type="EMBL" id="MSS81798.1"/>
    </source>
</evidence>
<keyword evidence="4" id="KW-0378">Hydrolase</keyword>
<dbReference type="GO" id="GO:0008237">
    <property type="term" value="F:metallopeptidase activity"/>
    <property type="evidence" value="ECO:0007669"/>
    <property type="project" value="UniProtKB-KW"/>
</dbReference>
<dbReference type="OrthoDB" id="9804482at2"/>
<keyword evidence="3" id="KW-0479">Metal-binding</keyword>
<dbReference type="PROSITE" id="PS50249">
    <property type="entry name" value="MPN"/>
    <property type="match status" value="1"/>
</dbReference>
<feature type="domain" description="MPN" evidence="8">
    <location>
        <begin position="105"/>
        <end position="228"/>
    </location>
</feature>
<dbReference type="InterPro" id="IPR037518">
    <property type="entry name" value="MPN"/>
</dbReference>
<organism evidence="9 10">
    <name type="scientific">Acidaminococcus fermentans</name>
    <dbReference type="NCBI Taxonomy" id="905"/>
    <lineage>
        <taxon>Bacteria</taxon>
        <taxon>Bacillati</taxon>
        <taxon>Bacillota</taxon>
        <taxon>Negativicutes</taxon>
        <taxon>Acidaminococcales</taxon>
        <taxon>Acidaminococcaceae</taxon>
        <taxon>Acidaminococcus</taxon>
    </lineage>
</organism>
<sequence length="228" mass="25013">MTHYLIREMLPEERPRERLLAKGPEALAITELLAILIGTGRKEHSALDIARELTGDLLKDARLARTQDPRELTRIAGIGPAKAAVILAALELGRRLAGAETQPFQTIHCPEDGAMLVMPRLRYENHEHFLVVLLNSKGKVTGIEPISEGSLNASVVHPREAFAPALLHHAAAILAVHNHPSGDPTPSREDRSLTRTLWDTGKVMGIPLVDHLIIGDGVYYSFKEHGLL</sequence>
<evidence type="ECO:0000256" key="3">
    <source>
        <dbReference type="ARBA" id="ARBA00022723"/>
    </source>
</evidence>
<dbReference type="PROSITE" id="PS01302">
    <property type="entry name" value="UPF0758"/>
    <property type="match status" value="1"/>
</dbReference>
<dbReference type="GO" id="GO:0006508">
    <property type="term" value="P:proteolysis"/>
    <property type="evidence" value="ECO:0007669"/>
    <property type="project" value="UniProtKB-KW"/>
</dbReference>
<dbReference type="InterPro" id="IPR001405">
    <property type="entry name" value="UPF0758"/>
</dbReference>
<dbReference type="GO" id="GO:0046872">
    <property type="term" value="F:metal ion binding"/>
    <property type="evidence" value="ECO:0007669"/>
    <property type="project" value="UniProtKB-KW"/>
</dbReference>
<dbReference type="NCBIfam" id="TIGR00608">
    <property type="entry name" value="radc"/>
    <property type="match status" value="1"/>
</dbReference>
<accession>A0A6N7W0Z4</accession>
<dbReference type="CDD" id="cd08071">
    <property type="entry name" value="MPN_DUF2466"/>
    <property type="match status" value="1"/>
</dbReference>
<dbReference type="NCBIfam" id="NF000642">
    <property type="entry name" value="PRK00024.1"/>
    <property type="match status" value="1"/>
</dbReference>
<dbReference type="Pfam" id="PF04002">
    <property type="entry name" value="RadC"/>
    <property type="match status" value="1"/>
</dbReference>
<name>A0A6N7W0Z4_ACIFE</name>
<evidence type="ECO:0000256" key="6">
    <source>
        <dbReference type="ARBA" id="ARBA00023049"/>
    </source>
</evidence>
<comment type="caution">
    <text evidence="9">The sequence shown here is derived from an EMBL/GenBank/DDBJ whole genome shotgun (WGS) entry which is preliminary data.</text>
</comment>